<feature type="region of interest" description="Disordered" evidence="1">
    <location>
        <begin position="203"/>
        <end position="224"/>
    </location>
</feature>
<protein>
    <submittedName>
        <fullName evidence="2">Uncharacterized protein</fullName>
    </submittedName>
</protein>
<keyword evidence="3" id="KW-1185">Reference proteome</keyword>
<comment type="caution">
    <text evidence="2">The sequence shown here is derived from an EMBL/GenBank/DDBJ whole genome shotgun (WGS) entry which is preliminary data.</text>
</comment>
<evidence type="ECO:0000256" key="1">
    <source>
        <dbReference type="SAM" id="MobiDB-lite"/>
    </source>
</evidence>
<reference evidence="2 3" key="1">
    <citation type="submission" date="2017-09" db="EMBL/GenBank/DDBJ databases">
        <title>Sequencing the genomes of two abundant thermophiles in Great Basin hot springs: Thermocrinis jamiesonii and novel Chloroflexi Thermoflexus hugenholtzii.</title>
        <authorList>
            <person name="Hedlund B."/>
        </authorList>
    </citation>
    <scope>NUCLEOTIDE SEQUENCE [LARGE SCALE GENOMIC DNA]</scope>
    <source>
        <strain evidence="2 3">G233</strain>
    </source>
</reference>
<gene>
    <name evidence="2" type="ORF">A9A59_2312</name>
</gene>
<dbReference type="RefSeq" id="WP_098504389.1">
    <property type="nucleotide sequence ID" value="NZ_PDJQ01000001.1"/>
</dbReference>
<evidence type="ECO:0000313" key="3">
    <source>
        <dbReference type="Proteomes" id="UP000223071"/>
    </source>
</evidence>
<dbReference type="Proteomes" id="UP000223071">
    <property type="component" value="Unassembled WGS sequence"/>
</dbReference>
<dbReference type="EMBL" id="PDJQ01000001">
    <property type="protein sequence ID" value="PFG75047.1"/>
    <property type="molecule type" value="Genomic_DNA"/>
</dbReference>
<proteinExistence type="predicted"/>
<sequence length="224" mass="23934">MILLGMIIVGAIFLVVGWAVTTEMLQHRAWRRRVASGDTDIIAALIEEALGTWRRARPPKGIHPGTWAGIQSAQLVAVEPDSATLTASAEGEFRTEGGQRVQVISPLDDAIAIAAKLLDMMLYDVPNLRLGTVRVDVYTTFASPDGTLTQQPILTVTADRAVAEDLAWDALTPAEILGRFEAHYVRDPAGRAIPIQLPPVTGVPPRPAAGAAAEAAPRAEHPTE</sequence>
<name>A0A2A9HG98_TEPT2</name>
<evidence type="ECO:0000313" key="2">
    <source>
        <dbReference type="EMBL" id="PFG75047.1"/>
    </source>
</evidence>
<accession>A0A2A9HG98</accession>
<dbReference type="AlphaFoldDB" id="A0A2A9HG98"/>
<organism evidence="2 3">
    <name type="scientific">Tepidiforma thermophila (strain KCTC 52669 / CGMCC 1.13589 / G233)</name>
    <dbReference type="NCBI Taxonomy" id="2761530"/>
    <lineage>
        <taxon>Bacteria</taxon>
        <taxon>Bacillati</taxon>
        <taxon>Chloroflexota</taxon>
        <taxon>Tepidiformia</taxon>
        <taxon>Tepidiformales</taxon>
        <taxon>Tepidiformaceae</taxon>
        <taxon>Tepidiforma</taxon>
    </lineage>
</organism>